<dbReference type="RefSeq" id="XP_002554754.1">
    <property type="nucleotide sequence ID" value="XM_002554708.1"/>
</dbReference>
<accession>C5DJ28</accession>
<dbReference type="HOGENOM" id="CLU_2333964_0_0_1"/>
<proteinExistence type="predicted"/>
<protein>
    <submittedName>
        <fullName evidence="2">KLTH0F12980p</fullName>
    </submittedName>
</protein>
<reference evidence="2 3" key="1">
    <citation type="journal article" date="2009" name="Genome Res.">
        <title>Comparative genomics of protoploid Saccharomycetaceae.</title>
        <authorList>
            <consortium name="The Genolevures Consortium"/>
            <person name="Souciet J.-L."/>
            <person name="Dujon B."/>
            <person name="Gaillardin C."/>
            <person name="Johnston M."/>
            <person name="Baret P.V."/>
            <person name="Cliften P."/>
            <person name="Sherman D.J."/>
            <person name="Weissenbach J."/>
            <person name="Westhof E."/>
            <person name="Wincker P."/>
            <person name="Jubin C."/>
            <person name="Poulain J."/>
            <person name="Barbe V."/>
            <person name="Segurens B."/>
            <person name="Artiguenave F."/>
            <person name="Anthouard V."/>
            <person name="Vacherie B."/>
            <person name="Val M.-E."/>
            <person name="Fulton R.S."/>
            <person name="Minx P."/>
            <person name="Wilson R."/>
            <person name="Durrens P."/>
            <person name="Jean G."/>
            <person name="Marck C."/>
            <person name="Martin T."/>
            <person name="Nikolski M."/>
            <person name="Rolland T."/>
            <person name="Seret M.-L."/>
            <person name="Casaregola S."/>
            <person name="Despons L."/>
            <person name="Fairhead C."/>
            <person name="Fischer G."/>
            <person name="Lafontaine I."/>
            <person name="Leh V."/>
            <person name="Lemaire M."/>
            <person name="de Montigny J."/>
            <person name="Neuveglise C."/>
            <person name="Thierry A."/>
            <person name="Blanc-Lenfle I."/>
            <person name="Bleykasten C."/>
            <person name="Diffels J."/>
            <person name="Fritsch E."/>
            <person name="Frangeul L."/>
            <person name="Goeffon A."/>
            <person name="Jauniaux N."/>
            <person name="Kachouri-Lafond R."/>
            <person name="Payen C."/>
            <person name="Potier S."/>
            <person name="Pribylova L."/>
            <person name="Ozanne C."/>
            <person name="Richard G.-F."/>
            <person name="Sacerdot C."/>
            <person name="Straub M.-L."/>
            <person name="Talla E."/>
        </authorList>
    </citation>
    <scope>NUCLEOTIDE SEQUENCE [LARGE SCALE GENOMIC DNA]</scope>
    <source>
        <strain evidence="3">ATCC 56472 / CBS 6340 / NRRL Y-8284</strain>
    </source>
</reference>
<dbReference type="AlphaFoldDB" id="C5DJ28"/>
<keyword evidence="3" id="KW-1185">Reference proteome</keyword>
<feature type="region of interest" description="Disordered" evidence="1">
    <location>
        <begin position="70"/>
        <end position="98"/>
    </location>
</feature>
<dbReference type="GeneID" id="8292977"/>
<dbReference type="Proteomes" id="UP000002036">
    <property type="component" value="Chromosome F"/>
</dbReference>
<evidence type="ECO:0000313" key="3">
    <source>
        <dbReference type="Proteomes" id="UP000002036"/>
    </source>
</evidence>
<evidence type="ECO:0000313" key="2">
    <source>
        <dbReference type="EMBL" id="CAR24317.1"/>
    </source>
</evidence>
<dbReference type="InParanoid" id="C5DJ28"/>
<gene>
    <name evidence="2" type="ordered locus">KLTH0F12980g</name>
</gene>
<dbReference type="EMBL" id="CU928170">
    <property type="protein sequence ID" value="CAR24317.1"/>
    <property type="molecule type" value="Genomic_DNA"/>
</dbReference>
<sequence length="98" mass="11057">MWKVITNKLRRGSTKSMVHTPEEKQDQNFSNSAGFLETFKQLQEGEKTAEKLESMLDKLEGKLEELLSQADAVIQEPHNKPANSKPESRIDAQGKTSN</sequence>
<name>C5DJ28_LACTC</name>
<organism evidence="2 3">
    <name type="scientific">Lachancea thermotolerans (strain ATCC 56472 / CBS 6340 / NRRL Y-8284)</name>
    <name type="common">Yeast</name>
    <name type="synonym">Kluyveromyces thermotolerans</name>
    <dbReference type="NCBI Taxonomy" id="559295"/>
    <lineage>
        <taxon>Eukaryota</taxon>
        <taxon>Fungi</taxon>
        <taxon>Dikarya</taxon>
        <taxon>Ascomycota</taxon>
        <taxon>Saccharomycotina</taxon>
        <taxon>Saccharomycetes</taxon>
        <taxon>Saccharomycetales</taxon>
        <taxon>Saccharomycetaceae</taxon>
        <taxon>Lachancea</taxon>
    </lineage>
</organism>
<dbReference type="OrthoDB" id="5398685at2759"/>
<dbReference type="KEGG" id="lth:KLTH0F12980g"/>
<evidence type="ECO:0000256" key="1">
    <source>
        <dbReference type="SAM" id="MobiDB-lite"/>
    </source>
</evidence>
<feature type="region of interest" description="Disordered" evidence="1">
    <location>
        <begin position="1"/>
        <end position="32"/>
    </location>
</feature>